<evidence type="ECO:0000256" key="9">
    <source>
        <dbReference type="ARBA" id="ARBA00023136"/>
    </source>
</evidence>
<evidence type="ECO:0000313" key="11">
    <source>
        <dbReference type="EMBL" id="GHC78617.1"/>
    </source>
</evidence>
<evidence type="ECO:0000256" key="8">
    <source>
        <dbReference type="ARBA" id="ARBA00022989"/>
    </source>
</evidence>
<reference evidence="11" key="1">
    <citation type="journal article" date="2014" name="Int. J. Syst. Evol. Microbiol.">
        <title>Complete genome sequence of Corynebacterium casei LMG S-19264T (=DSM 44701T), isolated from a smear-ripened cheese.</title>
        <authorList>
            <consortium name="US DOE Joint Genome Institute (JGI-PGF)"/>
            <person name="Walter F."/>
            <person name="Albersmeier A."/>
            <person name="Kalinowski J."/>
            <person name="Ruckert C."/>
        </authorList>
    </citation>
    <scope>NUCLEOTIDE SEQUENCE</scope>
    <source>
        <strain evidence="11">JCM 4637</strain>
    </source>
</reference>
<evidence type="ECO:0000313" key="12">
    <source>
        <dbReference type="Proteomes" id="UP000638353"/>
    </source>
</evidence>
<evidence type="ECO:0000256" key="4">
    <source>
        <dbReference type="ARBA" id="ARBA00022676"/>
    </source>
</evidence>
<feature type="transmembrane region" description="Helical" evidence="10">
    <location>
        <begin position="88"/>
        <end position="106"/>
    </location>
</feature>
<feature type="transmembrane region" description="Helical" evidence="10">
    <location>
        <begin position="195"/>
        <end position="215"/>
    </location>
</feature>
<name>A0A918WSK8_9ACTN</name>
<sequence>MLAQFPAPLKGALCGALFVHLGVHLMGLGVLVPWARLKGRSPWGVLAASWDSRWYIGIAEHGYGTVREYAFFPLQPVLMRAMPGSAETAGLLLAVGASFAAVWGVFAVGEHLHGPRVGILLAGLWSAYPVGLVQWMGYTESLFTALAAWCLYAVLTGRWIVAASLACLAGLTRPTGIAVAAAVMAGALGSGRRRAFLAGVLAPAGWVAYVGWVGVRQGRWDGYFAVQRRWRNTWDGGADTLREMRGLLAYEIRPPLFLVVVTGVMLAAVVLFVWCAAVERQPLPLLVFSGVLLVIVLGADGVYFPRARFLLPAFPLLLPIALAVGRARARGPAAVLVVGGAALFAAYFGAYMALVWPSAP</sequence>
<keyword evidence="8 10" id="KW-1133">Transmembrane helix</keyword>
<keyword evidence="5" id="KW-0808">Transferase</keyword>
<evidence type="ECO:0000256" key="1">
    <source>
        <dbReference type="ARBA" id="ARBA00004477"/>
    </source>
</evidence>
<dbReference type="Proteomes" id="UP000638353">
    <property type="component" value="Unassembled WGS sequence"/>
</dbReference>
<evidence type="ECO:0000256" key="7">
    <source>
        <dbReference type="ARBA" id="ARBA00022824"/>
    </source>
</evidence>
<keyword evidence="6 10" id="KW-0812">Transmembrane</keyword>
<gene>
    <name evidence="11" type="ORF">GCM10010334_04150</name>
</gene>
<dbReference type="AlphaFoldDB" id="A0A918WSK8"/>
<feature type="transmembrane region" description="Helical" evidence="10">
    <location>
        <begin position="12"/>
        <end position="35"/>
    </location>
</feature>
<dbReference type="PANTHER" id="PTHR12468">
    <property type="entry name" value="GPI MANNOSYLTRANSFERASE 2"/>
    <property type="match status" value="1"/>
</dbReference>
<dbReference type="EMBL" id="BMVC01000001">
    <property type="protein sequence ID" value="GHC78617.1"/>
    <property type="molecule type" value="Genomic_DNA"/>
</dbReference>
<dbReference type="InterPro" id="IPR007315">
    <property type="entry name" value="PIG-V/Gpi18"/>
</dbReference>
<dbReference type="GO" id="GO:0006506">
    <property type="term" value="P:GPI anchor biosynthetic process"/>
    <property type="evidence" value="ECO:0007669"/>
    <property type="project" value="UniProtKB-KW"/>
</dbReference>
<keyword evidence="9 10" id="KW-0472">Membrane</keyword>
<comment type="pathway">
    <text evidence="2">Glycolipid biosynthesis; glycosylphosphatidylinositol-anchor biosynthesis.</text>
</comment>
<accession>A0A918WSK8</accession>
<feature type="transmembrane region" description="Helical" evidence="10">
    <location>
        <begin position="283"/>
        <end position="303"/>
    </location>
</feature>
<evidence type="ECO:0000256" key="5">
    <source>
        <dbReference type="ARBA" id="ARBA00022679"/>
    </source>
</evidence>
<proteinExistence type="predicted"/>
<feature type="transmembrane region" description="Helical" evidence="10">
    <location>
        <begin position="158"/>
        <end position="183"/>
    </location>
</feature>
<organism evidence="11 12">
    <name type="scientific">Streptomyces finlayi</name>
    <dbReference type="NCBI Taxonomy" id="67296"/>
    <lineage>
        <taxon>Bacteria</taxon>
        <taxon>Bacillati</taxon>
        <taxon>Actinomycetota</taxon>
        <taxon>Actinomycetes</taxon>
        <taxon>Kitasatosporales</taxon>
        <taxon>Streptomycetaceae</taxon>
        <taxon>Streptomyces</taxon>
    </lineage>
</organism>
<dbReference type="GO" id="GO:0016020">
    <property type="term" value="C:membrane"/>
    <property type="evidence" value="ECO:0007669"/>
    <property type="project" value="GOC"/>
</dbReference>
<feature type="transmembrane region" description="Helical" evidence="10">
    <location>
        <begin position="334"/>
        <end position="356"/>
    </location>
</feature>
<comment type="subcellular location">
    <subcellularLocation>
        <location evidence="1">Endoplasmic reticulum membrane</location>
        <topology evidence="1">Multi-pass membrane protein</topology>
    </subcellularLocation>
</comment>
<dbReference type="GO" id="GO:0004376">
    <property type="term" value="F:GPI mannosyltransferase activity"/>
    <property type="evidence" value="ECO:0007669"/>
    <property type="project" value="InterPro"/>
</dbReference>
<evidence type="ECO:0000256" key="2">
    <source>
        <dbReference type="ARBA" id="ARBA00004687"/>
    </source>
</evidence>
<evidence type="ECO:0000256" key="10">
    <source>
        <dbReference type="SAM" id="Phobius"/>
    </source>
</evidence>
<keyword evidence="7" id="KW-0256">Endoplasmic reticulum</keyword>
<protein>
    <submittedName>
        <fullName evidence="11">Membrane protein</fullName>
    </submittedName>
</protein>
<evidence type="ECO:0000256" key="6">
    <source>
        <dbReference type="ARBA" id="ARBA00022692"/>
    </source>
</evidence>
<reference evidence="11" key="2">
    <citation type="submission" date="2020-09" db="EMBL/GenBank/DDBJ databases">
        <authorList>
            <person name="Sun Q."/>
            <person name="Ohkuma M."/>
        </authorList>
    </citation>
    <scope>NUCLEOTIDE SEQUENCE</scope>
    <source>
        <strain evidence="11">JCM 4637</strain>
    </source>
</reference>
<dbReference type="PANTHER" id="PTHR12468:SF2">
    <property type="entry name" value="GPI MANNOSYLTRANSFERASE 2"/>
    <property type="match status" value="1"/>
</dbReference>
<evidence type="ECO:0000256" key="3">
    <source>
        <dbReference type="ARBA" id="ARBA00022502"/>
    </source>
</evidence>
<comment type="caution">
    <text evidence="11">The sequence shown here is derived from an EMBL/GenBank/DDBJ whole genome shotgun (WGS) entry which is preliminary data.</text>
</comment>
<keyword evidence="3" id="KW-0337">GPI-anchor biosynthesis</keyword>
<feature type="transmembrane region" description="Helical" evidence="10">
    <location>
        <begin position="309"/>
        <end position="327"/>
    </location>
</feature>
<keyword evidence="4" id="KW-0328">Glycosyltransferase</keyword>
<feature type="transmembrane region" description="Helical" evidence="10">
    <location>
        <begin position="118"/>
        <end position="138"/>
    </location>
</feature>
<feature type="transmembrane region" description="Helical" evidence="10">
    <location>
        <begin position="256"/>
        <end position="276"/>
    </location>
</feature>
<dbReference type="GO" id="GO:0000009">
    <property type="term" value="F:alpha-1,6-mannosyltransferase activity"/>
    <property type="evidence" value="ECO:0007669"/>
    <property type="project" value="InterPro"/>
</dbReference>